<proteinExistence type="predicted"/>
<name>A0ABW5Z709_9FLAO</name>
<protein>
    <submittedName>
        <fullName evidence="5">TonB-dependent receptor plug domain-containing protein</fullName>
    </submittedName>
</protein>
<gene>
    <name evidence="5" type="ORF">ACFSX9_02785</name>
</gene>
<dbReference type="RefSeq" id="WP_379804110.1">
    <property type="nucleotide sequence ID" value="NZ_JBHUOL010000006.1"/>
</dbReference>
<comment type="subcellular location">
    <subcellularLocation>
        <location evidence="1">Cell outer membrane</location>
    </subcellularLocation>
</comment>
<keyword evidence="3" id="KW-0998">Cell outer membrane</keyword>
<keyword evidence="4" id="KW-0732">Signal</keyword>
<organism evidence="5 6">
    <name type="scientific">Flavobacterium ardleyense</name>
    <dbReference type="NCBI Taxonomy" id="2038737"/>
    <lineage>
        <taxon>Bacteria</taxon>
        <taxon>Pseudomonadati</taxon>
        <taxon>Bacteroidota</taxon>
        <taxon>Flavobacteriia</taxon>
        <taxon>Flavobacteriales</taxon>
        <taxon>Flavobacteriaceae</taxon>
        <taxon>Flavobacterium</taxon>
    </lineage>
</organism>
<evidence type="ECO:0000313" key="6">
    <source>
        <dbReference type="Proteomes" id="UP001597549"/>
    </source>
</evidence>
<keyword evidence="6" id="KW-1185">Reference proteome</keyword>
<accession>A0ABW5Z709</accession>
<keyword evidence="2" id="KW-0472">Membrane</keyword>
<evidence type="ECO:0000256" key="3">
    <source>
        <dbReference type="ARBA" id="ARBA00023237"/>
    </source>
</evidence>
<reference evidence="6" key="1">
    <citation type="journal article" date="2019" name="Int. J. Syst. Evol. Microbiol.">
        <title>The Global Catalogue of Microorganisms (GCM) 10K type strain sequencing project: providing services to taxonomists for standard genome sequencing and annotation.</title>
        <authorList>
            <consortium name="The Broad Institute Genomics Platform"/>
            <consortium name="The Broad Institute Genome Sequencing Center for Infectious Disease"/>
            <person name="Wu L."/>
            <person name="Ma J."/>
        </authorList>
    </citation>
    <scope>NUCLEOTIDE SEQUENCE [LARGE SCALE GENOMIC DNA]</scope>
    <source>
        <strain evidence="6">KCTC 52644</strain>
    </source>
</reference>
<evidence type="ECO:0000256" key="1">
    <source>
        <dbReference type="ARBA" id="ARBA00004442"/>
    </source>
</evidence>
<dbReference type="Proteomes" id="UP001597549">
    <property type="component" value="Unassembled WGS sequence"/>
</dbReference>
<evidence type="ECO:0000256" key="2">
    <source>
        <dbReference type="ARBA" id="ARBA00023136"/>
    </source>
</evidence>
<dbReference type="SUPFAM" id="SSF56935">
    <property type="entry name" value="Porins"/>
    <property type="match status" value="1"/>
</dbReference>
<evidence type="ECO:0000313" key="5">
    <source>
        <dbReference type="EMBL" id="MFD2907652.1"/>
    </source>
</evidence>
<dbReference type="Gene3D" id="2.40.170.20">
    <property type="entry name" value="TonB-dependent receptor, beta-barrel domain"/>
    <property type="match status" value="1"/>
</dbReference>
<feature type="chain" id="PRO_5046794512" evidence="4">
    <location>
        <begin position="19"/>
        <end position="663"/>
    </location>
</feature>
<keyword evidence="5" id="KW-0675">Receptor</keyword>
<dbReference type="InterPro" id="IPR036942">
    <property type="entry name" value="Beta-barrel_TonB_sf"/>
</dbReference>
<dbReference type="EMBL" id="JBHUOL010000006">
    <property type="protein sequence ID" value="MFD2907652.1"/>
    <property type="molecule type" value="Genomic_DNA"/>
</dbReference>
<sequence length="663" mass="75225">MKNSLAFILALSFSIVFAQEIENDSLEVKELREVIVAGTKSQLHEKQSKTLASVDEFLQKSTKVDLIKRGAYAWEPIINGMATERTVVTIDGMRIFGACTDKMDPVTSYVEVSNLSEAAISSGQQGTCHGNTIGGSIDLKRSRNKFVSKGWDFTLNTGYETNNKQKIIGSSINYVDSLFYVDTDVMFRDAENYKDGNNDEILFSQFRKLNLSLTSGYRLASNKLIEASVIYDKATDVGYPALPMDVSLAEAVIASVKFEYQSISELVDNWETKIYFNTITHTMDDTKRPNVPIHMDMPGWSDTYGLYSKVNGKFENHHFTANLNGFYNRSIAEMTMYPADPNENLMFMYTWPDIRTLYTGIYLEDNWLLNCHSSLKFTTSLGMHFNNVASDFGLQSLKIFHPEMDATNTRFLKSFSSNYSYDQNGWQYGVGAGYGERAPSVSEGYGFYLFNSFDGYDYIGNPDLKSEQALEASAFLGVKRSTWSAKMSSSYFHINNYIIGIPDPLVAPMTIGANGIKVYTAIDYATIWSNDVTFSYFLHQNWTWKAQFAYNLGKDNNNDGLPFMSPFSYLSSVAFTKNKFNAEVLVRGNTTQTEFNPFYGEDKTKDYAILNLNFGYKFNFGKAKMIFNTGMENVLDTQYTTYTDWKNLPRMGRNMFVNLMIQF</sequence>
<dbReference type="InterPro" id="IPR037066">
    <property type="entry name" value="Plug_dom_sf"/>
</dbReference>
<feature type="signal peptide" evidence="4">
    <location>
        <begin position="1"/>
        <end position="18"/>
    </location>
</feature>
<evidence type="ECO:0000256" key="4">
    <source>
        <dbReference type="SAM" id="SignalP"/>
    </source>
</evidence>
<comment type="caution">
    <text evidence="5">The sequence shown here is derived from an EMBL/GenBank/DDBJ whole genome shotgun (WGS) entry which is preliminary data.</text>
</comment>
<dbReference type="Gene3D" id="2.170.130.10">
    <property type="entry name" value="TonB-dependent receptor, plug domain"/>
    <property type="match status" value="1"/>
</dbReference>